<dbReference type="InterPro" id="IPR005762">
    <property type="entry name" value="MurD"/>
</dbReference>
<comment type="function">
    <text evidence="9 10">Cell wall formation. Catalyzes the addition of glutamate to the nucleotide precursor UDP-N-acetylmuramoyl-L-alanine (UMA).</text>
</comment>
<feature type="domain" description="Mur ligase central" evidence="12">
    <location>
        <begin position="116"/>
        <end position="292"/>
    </location>
</feature>
<accession>A0A1G2CB21</accession>
<dbReference type="Gene3D" id="3.40.1190.10">
    <property type="entry name" value="Mur-like, catalytic domain"/>
    <property type="match status" value="1"/>
</dbReference>
<keyword evidence="6 9" id="KW-0547">Nucleotide-binding</keyword>
<gene>
    <name evidence="9" type="primary">murD</name>
    <name evidence="13" type="ORF">A2855_01965</name>
</gene>
<keyword evidence="8 9" id="KW-0131">Cell cycle</keyword>
<comment type="caution">
    <text evidence="13">The sequence shown here is derived from an EMBL/GenBank/DDBJ whole genome shotgun (WGS) entry which is preliminary data.</text>
</comment>
<dbReference type="Pfam" id="PF08245">
    <property type="entry name" value="Mur_ligase_M"/>
    <property type="match status" value="1"/>
</dbReference>
<protein>
    <recommendedName>
        <fullName evidence="9 10">UDP-N-acetylmuramoylalanine--D-glutamate ligase</fullName>
        <ecNumber evidence="9 10">6.3.2.9</ecNumber>
    </recommendedName>
    <alternativeName>
        <fullName evidence="9">D-glutamic acid-adding enzyme</fullName>
    </alternativeName>
    <alternativeName>
        <fullName evidence="9">UDP-N-acetylmuramoyl-L-alanyl-D-glutamate synthetase</fullName>
    </alternativeName>
</protein>
<dbReference type="STRING" id="1798647.A2855_01965"/>
<comment type="similarity">
    <text evidence="9">Belongs to the MurCDEF family.</text>
</comment>
<keyword evidence="7 9" id="KW-0067">ATP-binding</keyword>
<dbReference type="Gene3D" id="3.40.50.720">
    <property type="entry name" value="NAD(P)-binding Rossmann-like Domain"/>
    <property type="match status" value="1"/>
</dbReference>
<dbReference type="GO" id="GO:0071555">
    <property type="term" value="P:cell wall organization"/>
    <property type="evidence" value="ECO:0007669"/>
    <property type="project" value="UniProtKB-KW"/>
</dbReference>
<evidence type="ECO:0000259" key="11">
    <source>
        <dbReference type="Pfam" id="PF02875"/>
    </source>
</evidence>
<dbReference type="GO" id="GO:0005524">
    <property type="term" value="F:ATP binding"/>
    <property type="evidence" value="ECO:0007669"/>
    <property type="project" value="UniProtKB-UniRule"/>
</dbReference>
<dbReference type="EC" id="6.3.2.9" evidence="9 10"/>
<dbReference type="PANTHER" id="PTHR43692">
    <property type="entry name" value="UDP-N-ACETYLMURAMOYLALANINE--D-GLUTAMATE LIGASE"/>
    <property type="match status" value="1"/>
</dbReference>
<keyword evidence="5 9" id="KW-0132">Cell division</keyword>
<dbReference type="AlphaFoldDB" id="A0A1G2CB21"/>
<comment type="pathway">
    <text evidence="2 9 10">Cell wall biogenesis; peptidoglycan biosynthesis.</text>
</comment>
<evidence type="ECO:0000256" key="10">
    <source>
        <dbReference type="RuleBase" id="RU003664"/>
    </source>
</evidence>
<evidence type="ECO:0000256" key="7">
    <source>
        <dbReference type="ARBA" id="ARBA00022840"/>
    </source>
</evidence>
<evidence type="ECO:0000256" key="3">
    <source>
        <dbReference type="ARBA" id="ARBA00022490"/>
    </source>
</evidence>
<dbReference type="InterPro" id="IPR036615">
    <property type="entry name" value="Mur_ligase_C_dom_sf"/>
</dbReference>
<dbReference type="GO" id="GO:0008360">
    <property type="term" value="P:regulation of cell shape"/>
    <property type="evidence" value="ECO:0007669"/>
    <property type="project" value="UniProtKB-KW"/>
</dbReference>
<sequence length="456" mass="48678">MYTRTSFKDRRLALAGFGAEGQSAADFLLRMGARLEISDSKPESEFPTEVVARIRELGAVFHFGQLGPFTGFDGIIRSPGISPHVPELVTAAKKGIPFTSATKIFFDLCPAPIVGVTGTKGKGTTASLIYQMLKGAGRDAYLCGNIGTPALDFLDRLNEGSIVVYELSSFQLLEMERSPHIAVVLMVTSEHLDFHKTAEEYVGAKANLVRFQGPGDYAIVNMDYPASRAMAAMTKAEVFAVSRKKRPANGTYVENGFVTLIQKGQSRQILPIDAVPLAGAHNLENVCAAAMTAALLGVPSAITAAAIQYFKALPHRLEFIRETAGVKYYDDSISTTPESAIAALRSFGVPKILILGGSSKGADWREFAAELTADHSLKAIIGIGQEWPKIKAALAATGREVQAIEGLQNMSAVVAAAAELAAPGNIVILSPACASFGMFRNYQDRGEQFSAAVRAL</sequence>
<dbReference type="HAMAP" id="MF_00639">
    <property type="entry name" value="MurD"/>
    <property type="match status" value="1"/>
</dbReference>
<dbReference type="EMBL" id="MHKX01000005">
    <property type="protein sequence ID" value="OGY98594.1"/>
    <property type="molecule type" value="Genomic_DNA"/>
</dbReference>
<dbReference type="InterPro" id="IPR018109">
    <property type="entry name" value="Folylpolyglutamate_synth_CS"/>
</dbReference>
<evidence type="ECO:0000256" key="6">
    <source>
        <dbReference type="ARBA" id="ARBA00022741"/>
    </source>
</evidence>
<dbReference type="Pfam" id="PF21799">
    <property type="entry name" value="MurD-like_N"/>
    <property type="match status" value="1"/>
</dbReference>
<dbReference type="SUPFAM" id="SSF53244">
    <property type="entry name" value="MurD-like peptide ligases, peptide-binding domain"/>
    <property type="match status" value="1"/>
</dbReference>
<dbReference type="InterPro" id="IPR004101">
    <property type="entry name" value="Mur_ligase_C"/>
</dbReference>
<keyword evidence="9 10" id="KW-0961">Cell wall biogenesis/degradation</keyword>
<dbReference type="GO" id="GO:0005737">
    <property type="term" value="C:cytoplasm"/>
    <property type="evidence" value="ECO:0007669"/>
    <property type="project" value="UniProtKB-SubCell"/>
</dbReference>
<dbReference type="Proteomes" id="UP000179059">
    <property type="component" value="Unassembled WGS sequence"/>
</dbReference>
<evidence type="ECO:0000256" key="2">
    <source>
        <dbReference type="ARBA" id="ARBA00004752"/>
    </source>
</evidence>
<evidence type="ECO:0000256" key="5">
    <source>
        <dbReference type="ARBA" id="ARBA00022618"/>
    </source>
</evidence>
<keyword evidence="9 10" id="KW-0133">Cell shape</keyword>
<dbReference type="GO" id="GO:0008764">
    <property type="term" value="F:UDP-N-acetylmuramoylalanine-D-glutamate ligase activity"/>
    <property type="evidence" value="ECO:0007669"/>
    <property type="project" value="UniProtKB-UniRule"/>
</dbReference>
<dbReference type="UniPathway" id="UPA00219"/>
<dbReference type="PANTHER" id="PTHR43692:SF1">
    <property type="entry name" value="UDP-N-ACETYLMURAMOYLALANINE--D-GLUTAMATE LIGASE"/>
    <property type="match status" value="1"/>
</dbReference>
<dbReference type="NCBIfam" id="TIGR01087">
    <property type="entry name" value="murD"/>
    <property type="match status" value="1"/>
</dbReference>
<reference evidence="13 14" key="1">
    <citation type="journal article" date="2016" name="Nat. Commun.">
        <title>Thousands of microbial genomes shed light on interconnected biogeochemical processes in an aquifer system.</title>
        <authorList>
            <person name="Anantharaman K."/>
            <person name="Brown C.T."/>
            <person name="Hug L.A."/>
            <person name="Sharon I."/>
            <person name="Castelle C.J."/>
            <person name="Probst A.J."/>
            <person name="Thomas B.C."/>
            <person name="Singh A."/>
            <person name="Wilkins M.J."/>
            <person name="Karaoz U."/>
            <person name="Brodie E.L."/>
            <person name="Williams K.H."/>
            <person name="Hubbard S.S."/>
            <person name="Banfield J.F."/>
        </authorList>
    </citation>
    <scope>NUCLEOTIDE SEQUENCE [LARGE SCALE GENOMIC DNA]</scope>
</reference>
<dbReference type="InterPro" id="IPR013221">
    <property type="entry name" value="Mur_ligase_cen"/>
</dbReference>
<dbReference type="GO" id="GO:0009252">
    <property type="term" value="P:peptidoglycan biosynthetic process"/>
    <property type="evidence" value="ECO:0007669"/>
    <property type="project" value="UniProtKB-UniRule"/>
</dbReference>
<evidence type="ECO:0000256" key="4">
    <source>
        <dbReference type="ARBA" id="ARBA00022598"/>
    </source>
</evidence>
<evidence type="ECO:0000256" key="8">
    <source>
        <dbReference type="ARBA" id="ARBA00023306"/>
    </source>
</evidence>
<keyword evidence="9 10" id="KW-0573">Peptidoglycan synthesis</keyword>
<comment type="subcellular location">
    <subcellularLocation>
        <location evidence="1 9 10">Cytoplasm</location>
    </subcellularLocation>
</comment>
<feature type="binding site" evidence="9">
    <location>
        <begin position="118"/>
        <end position="124"/>
    </location>
    <ligand>
        <name>ATP</name>
        <dbReference type="ChEBI" id="CHEBI:30616"/>
    </ligand>
</feature>
<comment type="catalytic activity">
    <reaction evidence="9 10">
        <text>UDP-N-acetyl-alpha-D-muramoyl-L-alanine + D-glutamate + ATP = UDP-N-acetyl-alpha-D-muramoyl-L-alanyl-D-glutamate + ADP + phosphate + H(+)</text>
        <dbReference type="Rhea" id="RHEA:16429"/>
        <dbReference type="ChEBI" id="CHEBI:15378"/>
        <dbReference type="ChEBI" id="CHEBI:29986"/>
        <dbReference type="ChEBI" id="CHEBI:30616"/>
        <dbReference type="ChEBI" id="CHEBI:43474"/>
        <dbReference type="ChEBI" id="CHEBI:83898"/>
        <dbReference type="ChEBI" id="CHEBI:83900"/>
        <dbReference type="ChEBI" id="CHEBI:456216"/>
        <dbReference type="EC" id="6.3.2.9"/>
    </reaction>
</comment>
<evidence type="ECO:0000256" key="9">
    <source>
        <dbReference type="HAMAP-Rule" id="MF_00639"/>
    </source>
</evidence>
<dbReference type="GO" id="GO:0051301">
    <property type="term" value="P:cell division"/>
    <property type="evidence" value="ECO:0007669"/>
    <property type="project" value="UniProtKB-KW"/>
</dbReference>
<dbReference type="Pfam" id="PF02875">
    <property type="entry name" value="Mur_ligase_C"/>
    <property type="match status" value="1"/>
</dbReference>
<dbReference type="SUPFAM" id="SSF51984">
    <property type="entry name" value="MurCD N-terminal domain"/>
    <property type="match status" value="1"/>
</dbReference>
<dbReference type="PROSITE" id="PS01011">
    <property type="entry name" value="FOLYLPOLYGLU_SYNT_1"/>
    <property type="match status" value="1"/>
</dbReference>
<proteinExistence type="inferred from homology"/>
<evidence type="ECO:0000256" key="1">
    <source>
        <dbReference type="ARBA" id="ARBA00004496"/>
    </source>
</evidence>
<evidence type="ECO:0000313" key="13">
    <source>
        <dbReference type="EMBL" id="OGY98594.1"/>
    </source>
</evidence>
<evidence type="ECO:0000313" key="14">
    <source>
        <dbReference type="Proteomes" id="UP000179059"/>
    </source>
</evidence>
<name>A0A1G2CB21_9BACT</name>
<keyword evidence="3 9" id="KW-0963">Cytoplasm</keyword>
<dbReference type="Gene3D" id="3.90.190.20">
    <property type="entry name" value="Mur ligase, C-terminal domain"/>
    <property type="match status" value="1"/>
</dbReference>
<evidence type="ECO:0000259" key="12">
    <source>
        <dbReference type="Pfam" id="PF08245"/>
    </source>
</evidence>
<organism evidence="13 14">
    <name type="scientific">Candidatus Liptonbacteria bacterium RIFCSPHIGHO2_01_FULL_57_28</name>
    <dbReference type="NCBI Taxonomy" id="1798647"/>
    <lineage>
        <taxon>Bacteria</taxon>
        <taxon>Candidatus Liptoniibacteriota</taxon>
    </lineage>
</organism>
<dbReference type="SUPFAM" id="SSF53623">
    <property type="entry name" value="MurD-like peptide ligases, catalytic domain"/>
    <property type="match status" value="1"/>
</dbReference>
<dbReference type="GO" id="GO:0004326">
    <property type="term" value="F:tetrahydrofolylpolyglutamate synthase activity"/>
    <property type="evidence" value="ECO:0007669"/>
    <property type="project" value="InterPro"/>
</dbReference>
<dbReference type="InterPro" id="IPR036565">
    <property type="entry name" value="Mur-like_cat_sf"/>
</dbReference>
<keyword evidence="4 9" id="KW-0436">Ligase</keyword>
<feature type="domain" description="Mur ligase C-terminal" evidence="11">
    <location>
        <begin position="315"/>
        <end position="433"/>
    </location>
</feature>